<accession>A0ABW8NA09</accession>
<proteinExistence type="predicted"/>
<feature type="transmembrane region" description="Helical" evidence="1">
    <location>
        <begin position="69"/>
        <end position="90"/>
    </location>
</feature>
<evidence type="ECO:0000256" key="1">
    <source>
        <dbReference type="SAM" id="Phobius"/>
    </source>
</evidence>
<keyword evidence="1" id="KW-0812">Transmembrane</keyword>
<gene>
    <name evidence="2" type="ORF">ABIA52_003320</name>
</gene>
<keyword evidence="1" id="KW-0472">Membrane</keyword>
<feature type="transmembrane region" description="Helical" evidence="1">
    <location>
        <begin position="133"/>
        <end position="150"/>
    </location>
</feature>
<sequence>MSLQFPRPADLPPGEAASADNAGISRKGRKGIGIMLIIVAVFNVIQVIVAFATYGRYLALITEGERIELFISVALGILFILALLGVGVWNLATKGTTLKAPLVVALVVTGFSLILDAVSIVDNLATTGRLQGYVVIALQVFVIVQAVRVLRLKPLAVSASVALQETPQAETPGMPTPRS</sequence>
<evidence type="ECO:0000313" key="3">
    <source>
        <dbReference type="Proteomes" id="UP001620520"/>
    </source>
</evidence>
<comment type="caution">
    <text evidence="2">The sequence shown here is derived from an EMBL/GenBank/DDBJ whole genome shotgun (WGS) entry which is preliminary data.</text>
</comment>
<organism evidence="2 3">
    <name type="scientific">Paenarthrobacter histidinolovorans</name>
    <dbReference type="NCBI Taxonomy" id="43664"/>
    <lineage>
        <taxon>Bacteria</taxon>
        <taxon>Bacillati</taxon>
        <taxon>Actinomycetota</taxon>
        <taxon>Actinomycetes</taxon>
        <taxon>Micrococcales</taxon>
        <taxon>Micrococcaceae</taxon>
        <taxon>Paenarthrobacter</taxon>
    </lineage>
</organism>
<evidence type="ECO:0000313" key="2">
    <source>
        <dbReference type="EMBL" id="MFK4640431.1"/>
    </source>
</evidence>
<keyword evidence="3" id="KW-1185">Reference proteome</keyword>
<dbReference type="EMBL" id="JBIYEW010000003">
    <property type="protein sequence ID" value="MFK4640431.1"/>
    <property type="molecule type" value="Genomic_DNA"/>
</dbReference>
<dbReference type="RefSeq" id="WP_404595094.1">
    <property type="nucleotide sequence ID" value="NZ_JBIYEW010000003.1"/>
</dbReference>
<reference evidence="2 3" key="1">
    <citation type="submission" date="2024-10" db="EMBL/GenBank/DDBJ databases">
        <title>Novel secondary metabolite-producing bacteria for plant disease control.</title>
        <authorList>
            <person name="Chevrette M."/>
        </authorList>
    </citation>
    <scope>NUCLEOTIDE SEQUENCE [LARGE SCALE GENOMIC DNA]</scope>
    <source>
        <strain evidence="2 3">J30 TE3557</strain>
    </source>
</reference>
<feature type="transmembrane region" description="Helical" evidence="1">
    <location>
        <begin position="34"/>
        <end position="57"/>
    </location>
</feature>
<name>A0ABW8NA09_9MICC</name>
<dbReference type="Proteomes" id="UP001620520">
    <property type="component" value="Unassembled WGS sequence"/>
</dbReference>
<protein>
    <submittedName>
        <fullName evidence="2">Peptidoglycan/LPS O-acetylase OafA/YrhL</fullName>
    </submittedName>
</protein>
<keyword evidence="1" id="KW-1133">Transmembrane helix</keyword>
<feature type="transmembrane region" description="Helical" evidence="1">
    <location>
        <begin position="102"/>
        <end position="121"/>
    </location>
</feature>